<feature type="transmembrane region" description="Helical" evidence="5">
    <location>
        <begin position="6"/>
        <end position="34"/>
    </location>
</feature>
<dbReference type="CDD" id="cd16914">
    <property type="entry name" value="EcfT"/>
    <property type="match status" value="1"/>
</dbReference>
<keyword evidence="7" id="KW-1185">Reference proteome</keyword>
<dbReference type="STRING" id="647171.MetfoDRAFT_0562"/>
<organism evidence="6 7">
    <name type="scientific">Methanotorris formicicus Mc-S-70</name>
    <dbReference type="NCBI Taxonomy" id="647171"/>
    <lineage>
        <taxon>Archaea</taxon>
        <taxon>Methanobacteriati</taxon>
        <taxon>Methanobacteriota</taxon>
        <taxon>Methanomada group</taxon>
        <taxon>Methanococci</taxon>
        <taxon>Methanococcales</taxon>
        <taxon>Methanocaldococcaceae</taxon>
        <taxon>Methanotorris</taxon>
    </lineage>
</organism>
<evidence type="ECO:0000256" key="1">
    <source>
        <dbReference type="ARBA" id="ARBA00004141"/>
    </source>
</evidence>
<dbReference type="AlphaFoldDB" id="H1KXN9"/>
<protein>
    <submittedName>
        <fullName evidence="6">Cobalt transport protein</fullName>
    </submittedName>
</protein>
<comment type="caution">
    <text evidence="6">The sequence shown here is derived from an EMBL/GenBank/DDBJ whole genome shotgun (WGS) entry which is preliminary data.</text>
</comment>
<keyword evidence="3 5" id="KW-1133">Transmembrane helix</keyword>
<dbReference type="RefSeq" id="WP_007044006.1">
    <property type="nucleotide sequence ID" value="NZ_AGJL01000010.1"/>
</dbReference>
<comment type="subcellular location">
    <subcellularLocation>
        <location evidence="1">Membrane</location>
        <topology evidence="1">Multi-pass membrane protein</topology>
    </subcellularLocation>
</comment>
<name>H1KXN9_9EURY</name>
<evidence type="ECO:0000313" key="7">
    <source>
        <dbReference type="Proteomes" id="UP000003706"/>
    </source>
</evidence>
<feature type="transmembrane region" description="Helical" evidence="5">
    <location>
        <begin position="76"/>
        <end position="96"/>
    </location>
</feature>
<dbReference type="GO" id="GO:0005886">
    <property type="term" value="C:plasma membrane"/>
    <property type="evidence" value="ECO:0007669"/>
    <property type="project" value="UniProtKB-ARBA"/>
</dbReference>
<evidence type="ECO:0000313" key="6">
    <source>
        <dbReference type="EMBL" id="EHP88112.1"/>
    </source>
</evidence>
<dbReference type="Proteomes" id="UP000003706">
    <property type="component" value="Unassembled WGS sequence"/>
</dbReference>
<keyword evidence="2 5" id="KW-0812">Transmembrane</keyword>
<gene>
    <name evidence="6" type="ORF">MetfoDRAFT_0562</name>
</gene>
<sequence>MPYTKIKVYILLLIMGLGIIIFNPQYGFIFSLFLTLTNLNAKTFKVLRKWVLFSLYVVLFYYIIVGKSGLHYALRLLGYVLIFQWFFGSISLSEFINYISKYNKDLGVGIWITLYTLNNAKRKYISIRNAQISRGLNTTGLRNKFRGYMSIIIPLVISLYDSAIKRAVALSSRGYK</sequence>
<dbReference type="OrthoDB" id="65585at2157"/>
<dbReference type="InterPro" id="IPR003339">
    <property type="entry name" value="ABC/ECF_trnsptr_transmembrane"/>
</dbReference>
<accession>H1KXN9</accession>
<evidence type="ECO:0000256" key="2">
    <source>
        <dbReference type="ARBA" id="ARBA00022692"/>
    </source>
</evidence>
<keyword evidence="4 5" id="KW-0472">Membrane</keyword>
<dbReference type="EMBL" id="AGJL01000010">
    <property type="protein sequence ID" value="EHP88112.1"/>
    <property type="molecule type" value="Genomic_DNA"/>
</dbReference>
<evidence type="ECO:0000256" key="5">
    <source>
        <dbReference type="SAM" id="Phobius"/>
    </source>
</evidence>
<feature type="transmembrane region" description="Helical" evidence="5">
    <location>
        <begin position="46"/>
        <end position="64"/>
    </location>
</feature>
<evidence type="ECO:0000256" key="4">
    <source>
        <dbReference type="ARBA" id="ARBA00023136"/>
    </source>
</evidence>
<proteinExistence type="predicted"/>
<reference evidence="6 7" key="1">
    <citation type="submission" date="2011-09" db="EMBL/GenBank/DDBJ databases">
        <title>The draft genome of Methanotorris formicicus Mc-S-70.</title>
        <authorList>
            <consortium name="US DOE Joint Genome Institute (JGI-PGF)"/>
            <person name="Lucas S."/>
            <person name="Han J."/>
            <person name="Lapidus A."/>
            <person name="Cheng J.-F."/>
            <person name="Goodwin L."/>
            <person name="Pitluck S."/>
            <person name="Peters L."/>
            <person name="Land M.L."/>
            <person name="Hauser L."/>
            <person name="Sieprawska-Lupa M."/>
            <person name="Takai K."/>
            <person name="Miyazaki J."/>
            <person name="Whitman W."/>
            <person name="Woyke T.J."/>
        </authorList>
    </citation>
    <scope>NUCLEOTIDE SEQUENCE [LARGE SCALE GENOMIC DNA]</scope>
    <source>
        <strain evidence="6 7">Mc-S-70</strain>
    </source>
</reference>
<evidence type="ECO:0000256" key="3">
    <source>
        <dbReference type="ARBA" id="ARBA00022989"/>
    </source>
</evidence>